<evidence type="ECO:0000256" key="6">
    <source>
        <dbReference type="ARBA" id="ARBA00022840"/>
    </source>
</evidence>
<feature type="compositionally biased region" description="Low complexity" evidence="10">
    <location>
        <begin position="1611"/>
        <end position="1620"/>
    </location>
</feature>
<dbReference type="InterPro" id="IPR030662">
    <property type="entry name" value="DPH6/MJ0570"/>
</dbReference>
<dbReference type="PANTHER" id="PTHR12196:SF2">
    <property type="entry name" value="DIPHTHINE--AMMONIA LIGASE"/>
    <property type="match status" value="1"/>
</dbReference>
<dbReference type="Proteomes" id="UP000747110">
    <property type="component" value="Unassembled WGS sequence"/>
</dbReference>
<dbReference type="FunFam" id="3.40.50.620:FF:000145">
    <property type="entry name" value="ATP-binding domain containing protein"/>
    <property type="match status" value="1"/>
</dbReference>
<keyword evidence="6" id="KW-0067">ATP-binding</keyword>
<dbReference type="Proteomes" id="UP000722791">
    <property type="component" value="Unassembled WGS sequence"/>
</dbReference>
<feature type="compositionally biased region" description="Low complexity" evidence="10">
    <location>
        <begin position="1158"/>
        <end position="1169"/>
    </location>
</feature>
<dbReference type="Gene3D" id="3.30.1330.40">
    <property type="entry name" value="RutC-like"/>
    <property type="match status" value="2"/>
</dbReference>
<feature type="compositionally biased region" description="Basic and acidic residues" evidence="10">
    <location>
        <begin position="799"/>
        <end position="808"/>
    </location>
</feature>
<feature type="compositionally biased region" description="Gly residues" evidence="10">
    <location>
        <begin position="896"/>
        <end position="905"/>
    </location>
</feature>
<feature type="compositionally biased region" description="Gly residues" evidence="10">
    <location>
        <begin position="1526"/>
        <end position="1535"/>
    </location>
</feature>
<sequence length="1729" mass="175782">MRVVALVSGGKDSCYSMQLCKQHGHDVVALANLLPEESAPDELDSFCFQTVGHQLIGAYAACMGLPLFRKRISGTSSVQDLGYSPTEGDEVEDLYQLLAYVKENVPGIQAVASGAIASDYQRLRVENVCSRLNLVSLAYLWHQPQRLLLRGMVESGVEAILAKVACLGLHPGKHLGRTITFMEPTLLSLADAHGCNVCGEGGEYETLTLDCPVFTRGRIELEESEVVHGTSDVAHLVPKAFRVVPKPGWEGCELPSDVRLVPGDYVAAPRANRCSAPQLPSLAAATAPAPASGGGGAAGANAIAAAVGSGGTVAAAVAAAGVVDSLLQPAAPSSFHVHVSMCNGPDYVQLLCRAVRPRSALPSDLTECDTTAALHALLATAEQELATQHMDLHHCLFVHLFLANMGHFQAANGVYCKHFPSRDPPSRACVQVCLPHDCPVMCEFLLARGAAPPAAAASRSSMSAASPLPPPSPVTRHTRRVLHVQSISSWAPSCIGPYSQATSYRGLVYLAGVIPLDPPVMTLVPGDITAQVLRAMMSCEAVAVAQRTTVVGAALGLTVYLAAAVGGGGAVSASLTPGGGGGLGGGGVVERSGMNFSSGGGAELRALTRAAVEAILEHGLPGYAQSPYRQNNIGPPSAGNTVPSGGCGSSRYHRSSTCESGIATPRSSHSNWAGTAGHGRVSAPPSRRSMMLGADGLDEEEEEAERAAAAAAAATPGGPVVGLFGGRLTSGGQLFAVTPVLDPYLQPPEVRVSIRPSVLYVTVPSLPRGSLVEIQPVCLDVEALSVIRKLTGHDSFVKRRNSSHHDALHQSAHNHHQGNNNSNCNYNQNNHHSTTASGMPLAQPSAAHVHGPSGVAGAIHSSPTSGGSGTAAIGSITSWSELPPTPRASLESLTGRDGGGGGGGSFHNNSLHHPPSSGSSPMQWQVSADLLGMGQLTSPLPNHMLSATGFMSPEAGSLTGTPSGMPLALSRQRSSGVGLLAMAGNGNVGAGGCVGYVPAAFSLRAGSSSNLYQRCLSPSPQPLPTASSPQVPGVLPGLQAAAAAAVGPLQLPMLQTPPHPPLSAQNSSHQLLSPTLQHLLQMQSSPQMLLQPLQQATMDAPPLQQLQQLQIQQQQSLARCTPMGAVSRRRRVSSSNGGAGPSKEALEAAAAAGTAGRASYSGSASSHSGPLGHHRSSLDGNILSFEVSSGRGGPPVVVSPLPHSVPHSVNAASLADVPATLPATVAGAVASGGNGHTRTRPTAITVPQLSVGGTLIQRSPFESAVSTAASAAAAAGMALSSPDLTPDTAGTMLATGRASPLPCAAAGSAMAGPRPPPAHIPHALSIPSQSSGGSGSNSIPTPGHHAAAAGAGTPPVSELPAAPCGPVAAGGASARPAAAPAAGSNSSKSSSDVMVTTVCCYGQVLRSLFHLPPAVFAPGVTTAQLTRRFRRAAASVLAAHGMDMSCLIWVRLWYEKGAVEFTDDEYGTANSSTPQATMLATATAGTGVHHRAAGAAEAAISVGGISGGLGPRVLHALENDLDDDSGGGGGSGGSGHRGKGLRRASGSGDSSSGGGGAAHNGVAAAHALGSSTVSCASPRPSASHLHVAAAEAVEVSSGLAGGGSGSPRCHSGSPASGVVGSSAHYRRLSDLQPDTLALDNRQGQQIHHHHHHHHHHSQHHHHHHHHQQQGTKDGPTNVLGQGQPAPPPQQQHQHFHVSWVPVQRVATNASPQLAQCVAVLEMLAALPTP</sequence>
<evidence type="ECO:0000256" key="5">
    <source>
        <dbReference type="ARBA" id="ARBA00022741"/>
    </source>
</evidence>
<dbReference type="SUPFAM" id="SSF52402">
    <property type="entry name" value="Adenine nucleotide alpha hydrolases-like"/>
    <property type="match status" value="1"/>
</dbReference>
<gene>
    <name evidence="12" type="ORF">Vretifemale_10405</name>
    <name evidence="13" type="ORF">Vretimale_1110</name>
</gene>
<evidence type="ECO:0000256" key="9">
    <source>
        <dbReference type="ARBA" id="ARBA00048108"/>
    </source>
</evidence>
<feature type="compositionally biased region" description="Low complexity" evidence="10">
    <location>
        <begin position="906"/>
        <end position="921"/>
    </location>
</feature>
<feature type="domain" description="Diphthamide synthase" evidence="11">
    <location>
        <begin position="1"/>
        <end position="229"/>
    </location>
</feature>
<reference evidence="13" key="1">
    <citation type="journal article" date="2021" name="Proc. Natl. Acad. Sci. U.S.A.">
        <title>Three genomes in the algal genus Volvox reveal the fate of a haploid sex-determining region after a transition to homothallism.</title>
        <authorList>
            <person name="Yamamoto K."/>
            <person name="Hamaji T."/>
            <person name="Kawai-Toyooka H."/>
            <person name="Matsuzaki R."/>
            <person name="Takahashi F."/>
            <person name="Nishimura Y."/>
            <person name="Kawachi M."/>
            <person name="Noguchi H."/>
            <person name="Minakuchi Y."/>
            <person name="Umen J.G."/>
            <person name="Toyoda A."/>
            <person name="Nozaki H."/>
        </authorList>
    </citation>
    <scope>NUCLEOTIDE SEQUENCE</scope>
    <source>
        <strain evidence="13">NIES-3785</strain>
        <strain evidence="12">NIES-3786</strain>
    </source>
</reference>
<comment type="pathway">
    <text evidence="1">Protein modification; peptidyl-diphthamide biosynthesis.</text>
</comment>
<organism evidence="13 14">
    <name type="scientific">Volvox reticuliferus</name>
    <dbReference type="NCBI Taxonomy" id="1737510"/>
    <lineage>
        <taxon>Eukaryota</taxon>
        <taxon>Viridiplantae</taxon>
        <taxon>Chlorophyta</taxon>
        <taxon>core chlorophytes</taxon>
        <taxon>Chlorophyceae</taxon>
        <taxon>CS clade</taxon>
        <taxon>Chlamydomonadales</taxon>
        <taxon>Volvocaceae</taxon>
        <taxon>Volvox</taxon>
    </lineage>
</organism>
<feature type="compositionally biased region" description="Basic residues" evidence="10">
    <location>
        <begin position="1646"/>
        <end position="1667"/>
    </location>
</feature>
<dbReference type="Gene3D" id="3.90.1490.10">
    <property type="entry name" value="putative n-type atp pyrophosphatase, domain 2"/>
    <property type="match status" value="1"/>
</dbReference>
<proteinExistence type="predicted"/>
<feature type="compositionally biased region" description="Low complexity" evidence="10">
    <location>
        <begin position="817"/>
        <end position="833"/>
    </location>
</feature>
<dbReference type="InterPro" id="IPR014729">
    <property type="entry name" value="Rossmann-like_a/b/a_fold"/>
</dbReference>
<feature type="region of interest" description="Disordered" evidence="10">
    <location>
        <begin position="1518"/>
        <end position="1558"/>
    </location>
</feature>
<feature type="region of interest" description="Disordered" evidence="10">
    <location>
        <begin position="799"/>
        <end position="923"/>
    </location>
</feature>
<keyword evidence="15" id="KW-1185">Reference proteome</keyword>
<evidence type="ECO:0000313" key="15">
    <source>
        <dbReference type="Proteomes" id="UP000747110"/>
    </source>
</evidence>
<comment type="catalytic activity">
    <reaction evidence="9">
        <text>diphthine-[translation elongation factor 2] + NH4(+) + ATP = diphthamide-[translation elongation factor 2] + AMP + diphosphate + H(+)</text>
        <dbReference type="Rhea" id="RHEA:19753"/>
        <dbReference type="Rhea" id="RHEA-COMP:10172"/>
        <dbReference type="Rhea" id="RHEA-COMP:10174"/>
        <dbReference type="ChEBI" id="CHEBI:15378"/>
        <dbReference type="ChEBI" id="CHEBI:16692"/>
        <dbReference type="ChEBI" id="CHEBI:28938"/>
        <dbReference type="ChEBI" id="CHEBI:30616"/>
        <dbReference type="ChEBI" id="CHEBI:33019"/>
        <dbReference type="ChEBI" id="CHEBI:82696"/>
        <dbReference type="ChEBI" id="CHEBI:456215"/>
        <dbReference type="EC" id="6.3.1.14"/>
    </reaction>
</comment>
<dbReference type="GO" id="GO:0017178">
    <property type="term" value="F:diphthine-ammonia ligase activity"/>
    <property type="evidence" value="ECO:0007669"/>
    <property type="project" value="UniProtKB-EC"/>
</dbReference>
<evidence type="ECO:0000313" key="13">
    <source>
        <dbReference type="EMBL" id="GIL94995.1"/>
    </source>
</evidence>
<dbReference type="Pfam" id="PF01902">
    <property type="entry name" value="Diphthami_syn_2"/>
    <property type="match status" value="1"/>
</dbReference>
<evidence type="ECO:0000259" key="11">
    <source>
        <dbReference type="Pfam" id="PF01902"/>
    </source>
</evidence>
<dbReference type="PANTHER" id="PTHR12196">
    <property type="entry name" value="DOMAIN OF UNKNOWN FUNCTION 71 DUF71 -CONTAINING PROTEIN"/>
    <property type="match status" value="1"/>
</dbReference>
<dbReference type="GO" id="GO:0005524">
    <property type="term" value="F:ATP binding"/>
    <property type="evidence" value="ECO:0007669"/>
    <property type="project" value="UniProtKB-KW"/>
</dbReference>
<dbReference type="Pfam" id="PF01042">
    <property type="entry name" value="Ribonuc_L-PSP"/>
    <property type="match status" value="1"/>
</dbReference>
<feature type="compositionally biased region" description="Low complexity" evidence="10">
    <location>
        <begin position="1325"/>
        <end position="1354"/>
    </location>
</feature>
<feature type="region of interest" description="Disordered" evidence="10">
    <location>
        <begin position="1597"/>
        <end position="1620"/>
    </location>
</feature>
<dbReference type="SUPFAM" id="SSF55298">
    <property type="entry name" value="YjgF-like"/>
    <property type="match status" value="2"/>
</dbReference>
<evidence type="ECO:0000256" key="4">
    <source>
        <dbReference type="ARBA" id="ARBA00022598"/>
    </source>
</evidence>
<dbReference type="EC" id="6.3.1.14" evidence="2"/>
<feature type="region of interest" description="Disordered" evidence="10">
    <location>
        <begin position="1124"/>
        <end position="1150"/>
    </location>
</feature>
<feature type="region of interest" description="Disordered" evidence="10">
    <location>
        <begin position="658"/>
        <end position="691"/>
    </location>
</feature>
<feature type="compositionally biased region" description="Low complexity" evidence="10">
    <location>
        <begin position="1141"/>
        <end position="1150"/>
    </location>
</feature>
<evidence type="ECO:0000256" key="1">
    <source>
        <dbReference type="ARBA" id="ARBA00005156"/>
    </source>
</evidence>
<feature type="region of interest" description="Disordered" evidence="10">
    <location>
        <begin position="1158"/>
        <end position="1177"/>
    </location>
</feature>
<dbReference type="FunFam" id="3.90.1490.10:FF:000001">
    <property type="entry name" value="Diphthine--ammonia ligase"/>
    <property type="match status" value="1"/>
</dbReference>
<dbReference type="EMBL" id="BNCP01000021">
    <property type="protein sequence ID" value="GIL81334.1"/>
    <property type="molecule type" value="Genomic_DNA"/>
</dbReference>
<protein>
    <recommendedName>
        <fullName evidence="3">Diphthine--ammonia ligase</fullName>
        <ecNumber evidence="2">6.3.1.14</ecNumber>
    </recommendedName>
    <alternativeName>
        <fullName evidence="7">Diphthamide synthase</fullName>
    </alternativeName>
    <alternativeName>
        <fullName evidence="8">Diphthamide synthetase</fullName>
    </alternativeName>
</protein>
<dbReference type="EMBL" id="BNCQ01000002">
    <property type="protein sequence ID" value="GIL94995.1"/>
    <property type="molecule type" value="Genomic_DNA"/>
</dbReference>
<keyword evidence="5" id="KW-0547">Nucleotide-binding</keyword>
<dbReference type="OrthoDB" id="686384at2759"/>
<dbReference type="CDD" id="cd01994">
    <property type="entry name" value="AANH_PF0828-like"/>
    <property type="match status" value="1"/>
</dbReference>
<feature type="region of interest" description="Disordered" evidence="10">
    <location>
        <begin position="1305"/>
        <end position="1354"/>
    </location>
</feature>
<evidence type="ECO:0000256" key="8">
    <source>
        <dbReference type="ARBA" id="ARBA00031552"/>
    </source>
</evidence>
<feature type="region of interest" description="Disordered" evidence="10">
    <location>
        <begin position="1642"/>
        <end position="1694"/>
    </location>
</feature>
<feature type="compositionally biased region" description="Low complexity" evidence="10">
    <location>
        <begin position="861"/>
        <end position="878"/>
    </location>
</feature>
<evidence type="ECO:0000313" key="12">
    <source>
        <dbReference type="EMBL" id="GIL81334.1"/>
    </source>
</evidence>
<evidence type="ECO:0000256" key="2">
    <source>
        <dbReference type="ARBA" id="ARBA00012089"/>
    </source>
</evidence>
<keyword evidence="4" id="KW-0436">Ligase</keyword>
<feature type="compositionally biased region" description="Polar residues" evidence="10">
    <location>
        <begin position="658"/>
        <end position="673"/>
    </location>
</feature>
<comment type="caution">
    <text evidence="13">The sequence shown here is derived from an EMBL/GenBank/DDBJ whole genome shotgun (WGS) entry which is preliminary data.</text>
</comment>
<evidence type="ECO:0000256" key="3">
    <source>
        <dbReference type="ARBA" id="ARBA00018426"/>
    </source>
</evidence>
<evidence type="ECO:0000313" key="14">
    <source>
        <dbReference type="Proteomes" id="UP000722791"/>
    </source>
</evidence>
<evidence type="ECO:0000256" key="10">
    <source>
        <dbReference type="SAM" id="MobiDB-lite"/>
    </source>
</evidence>
<dbReference type="NCBIfam" id="TIGR00290">
    <property type="entry name" value="MJ0570_dom"/>
    <property type="match status" value="1"/>
</dbReference>
<name>A0A8J4D8H5_9CHLO</name>
<dbReference type="InterPro" id="IPR035959">
    <property type="entry name" value="RutC-like_sf"/>
</dbReference>
<dbReference type="GO" id="GO:0017183">
    <property type="term" value="P:protein histidyl modification to diphthamide"/>
    <property type="evidence" value="ECO:0007669"/>
    <property type="project" value="TreeGrafter"/>
</dbReference>
<dbReference type="InterPro" id="IPR002761">
    <property type="entry name" value="Diphthami_syn_dom"/>
</dbReference>
<dbReference type="Gene3D" id="3.40.50.620">
    <property type="entry name" value="HUPs"/>
    <property type="match status" value="1"/>
</dbReference>
<evidence type="ECO:0000256" key="7">
    <source>
        <dbReference type="ARBA" id="ARBA00029814"/>
    </source>
</evidence>
<accession>A0A8J4D8H5</accession>
<dbReference type="InterPro" id="IPR006175">
    <property type="entry name" value="YjgF/YER057c/UK114"/>
</dbReference>